<dbReference type="PANTHER" id="PTHR48467">
    <property type="entry name" value="GLUTAMATE SYNTHASE 1 [NADH], CHLOROPLASTIC-LIKE"/>
    <property type="match status" value="1"/>
</dbReference>
<dbReference type="Gene3D" id="3.40.50.720">
    <property type="entry name" value="NAD(P)-binding Rossmann-like Domain"/>
    <property type="match status" value="1"/>
</dbReference>
<evidence type="ECO:0000256" key="7">
    <source>
        <dbReference type="PIRSR" id="PIRSR000362-1"/>
    </source>
</evidence>
<dbReference type="Proteomes" id="UP000321197">
    <property type="component" value="Unassembled WGS sequence"/>
</dbReference>
<proteinExistence type="inferred from homology"/>
<evidence type="ECO:0000313" key="11">
    <source>
        <dbReference type="Proteomes" id="UP000321197"/>
    </source>
</evidence>
<evidence type="ECO:0000256" key="4">
    <source>
        <dbReference type="ARBA" id="ARBA00022827"/>
    </source>
</evidence>
<comment type="similarity">
    <text evidence="2">Belongs to the ferredoxin--NADP reductase type 1 family.</text>
</comment>
<evidence type="ECO:0000256" key="1">
    <source>
        <dbReference type="ARBA" id="ARBA00001974"/>
    </source>
</evidence>
<evidence type="ECO:0000256" key="6">
    <source>
        <dbReference type="ARBA" id="ARBA00023002"/>
    </source>
</evidence>
<comment type="cofactor">
    <cofactor evidence="1 7">
        <name>FAD</name>
        <dbReference type="ChEBI" id="CHEBI:57692"/>
    </cofactor>
</comment>
<feature type="binding site" evidence="8">
    <location>
        <position position="370"/>
    </location>
    <ligand>
        <name>NADP(+)</name>
        <dbReference type="ChEBI" id="CHEBI:58349"/>
    </ligand>
</feature>
<dbReference type="RefSeq" id="WP_119339675.1">
    <property type="nucleotide sequence ID" value="NZ_BJXL01000003.1"/>
</dbReference>
<dbReference type="InterPro" id="IPR023753">
    <property type="entry name" value="FAD/NAD-binding_dom"/>
</dbReference>
<dbReference type="InterPro" id="IPR036188">
    <property type="entry name" value="FAD/NAD-bd_sf"/>
</dbReference>
<protein>
    <submittedName>
        <fullName evidence="10">NADP oxidoreductase</fullName>
    </submittedName>
</protein>
<dbReference type="OrthoDB" id="289202at2"/>
<feature type="binding site" evidence="7">
    <location>
        <position position="21"/>
    </location>
    <ligand>
        <name>FAD</name>
        <dbReference type="ChEBI" id="CHEBI:57692"/>
    </ligand>
</feature>
<gene>
    <name evidence="10" type="ORF">MHY01S_02340</name>
</gene>
<evidence type="ECO:0000256" key="3">
    <source>
        <dbReference type="ARBA" id="ARBA00022630"/>
    </source>
</evidence>
<feature type="binding site" evidence="7">
    <location>
        <position position="51"/>
    </location>
    <ligand>
        <name>FAD</name>
        <dbReference type="ChEBI" id="CHEBI:57692"/>
    </ligand>
</feature>
<dbReference type="AlphaFoldDB" id="A0A511QXG7"/>
<dbReference type="EMBL" id="BJXL01000003">
    <property type="protein sequence ID" value="GEM82068.1"/>
    <property type="molecule type" value="Genomic_DNA"/>
</dbReference>
<evidence type="ECO:0000313" key="10">
    <source>
        <dbReference type="EMBL" id="GEM82068.1"/>
    </source>
</evidence>
<accession>A0A511QXG7</accession>
<dbReference type="GO" id="GO:0016491">
    <property type="term" value="F:oxidoreductase activity"/>
    <property type="evidence" value="ECO:0007669"/>
    <property type="project" value="UniProtKB-KW"/>
</dbReference>
<sequence>MANQFDANRPLRVAVIGSGPSGIYAAEALIKQSETPVSVDVFDRLPTPYGLVRYGVAPDHQTIKSVTKVMQKVLQDPRVRFWGNVEFGRDLTLGDLRRHYDAVVYTVGASSDRHLGIPGEDLPGSLSATEFVAWYNGHPDYQNLPIRLDMRGVAVVGMGNVAVDVTRILAKSADELRTTDIADHALPVLAQSQVTDIYMLGRRGPAQAKFTTKELRELGELHNADIVVRPEELELDEKSAASIAGEPALQKNLEILREFAARPLTGKPRRVHIRFLVSPVAILGEGRVQKIRLEKNCLDENLNAVGTGVFEELEVGMVLRSVGYKGVPLPEVPFDSRKGVIPNQAGRVLREGQVAAGEYTAGWIKRGPSGVIGTNKACATETVKLLLEDAPHLSLAPDPDPEAIPRLLRERGVHYVTLEHWLRLDAHETALGQAQGRPRVKVTSVEKMLEVVG</sequence>
<feature type="domain" description="FAD/NAD(P)-binding" evidence="9">
    <location>
        <begin position="12"/>
        <end position="196"/>
    </location>
</feature>
<keyword evidence="3" id="KW-0285">Flavoprotein</keyword>
<feature type="binding site" evidence="7">
    <location>
        <begin position="370"/>
        <end position="372"/>
    </location>
    <ligand>
        <name>FAD</name>
        <dbReference type="ChEBI" id="CHEBI:57692"/>
    </ligand>
</feature>
<evidence type="ECO:0000256" key="2">
    <source>
        <dbReference type="ARBA" id="ARBA00008312"/>
    </source>
</evidence>
<dbReference type="SUPFAM" id="SSF51971">
    <property type="entry name" value="Nucleotide-binding domain"/>
    <property type="match status" value="2"/>
</dbReference>
<evidence type="ECO:0000259" key="9">
    <source>
        <dbReference type="Pfam" id="PF07992"/>
    </source>
</evidence>
<dbReference type="PIRSF" id="PIRSF000362">
    <property type="entry name" value="FNR"/>
    <property type="match status" value="1"/>
</dbReference>
<evidence type="ECO:0000256" key="8">
    <source>
        <dbReference type="PIRSR" id="PIRSR000362-2"/>
    </source>
</evidence>
<dbReference type="Pfam" id="PF07992">
    <property type="entry name" value="Pyr_redox_2"/>
    <property type="match status" value="1"/>
</dbReference>
<keyword evidence="5 8" id="KW-0521">NADP</keyword>
<organism evidence="10 11">
    <name type="scientific">Meiothermus hypogaeus NBRC 106114</name>
    <dbReference type="NCBI Taxonomy" id="1227553"/>
    <lineage>
        <taxon>Bacteria</taxon>
        <taxon>Thermotogati</taxon>
        <taxon>Deinococcota</taxon>
        <taxon>Deinococci</taxon>
        <taxon>Thermales</taxon>
        <taxon>Thermaceae</taxon>
        <taxon>Meiothermus</taxon>
    </lineage>
</organism>
<comment type="caution">
    <text evidence="10">The sequence shown here is derived from an EMBL/GenBank/DDBJ whole genome shotgun (WGS) entry which is preliminary data.</text>
</comment>
<keyword evidence="4 7" id="KW-0274">FAD</keyword>
<dbReference type="InterPro" id="IPR055275">
    <property type="entry name" value="Ferredox_Rdtase"/>
</dbReference>
<reference evidence="10 11" key="1">
    <citation type="submission" date="2019-07" db="EMBL/GenBank/DDBJ databases">
        <title>Whole genome shotgun sequence of Meiothermus hypogaeus NBRC 106114.</title>
        <authorList>
            <person name="Hosoyama A."/>
            <person name="Uohara A."/>
            <person name="Ohji S."/>
            <person name="Ichikawa N."/>
        </authorList>
    </citation>
    <scope>NUCLEOTIDE SEQUENCE [LARGE SCALE GENOMIC DNA]</scope>
    <source>
        <strain evidence="10 11">NBRC 106114</strain>
    </source>
</reference>
<keyword evidence="6" id="KW-0560">Oxidoreductase</keyword>
<feature type="binding site" evidence="8">
    <location>
        <position position="214"/>
    </location>
    <ligand>
        <name>NADP(+)</name>
        <dbReference type="ChEBI" id="CHEBI:58349"/>
    </ligand>
</feature>
<dbReference type="Gene3D" id="3.50.50.60">
    <property type="entry name" value="FAD/NAD(P)-binding domain"/>
    <property type="match status" value="1"/>
</dbReference>
<dbReference type="PANTHER" id="PTHR48467:SF1">
    <property type="entry name" value="GLUTAMATE SYNTHASE 1 [NADH], CHLOROPLASTIC-LIKE"/>
    <property type="match status" value="1"/>
</dbReference>
<dbReference type="InterPro" id="IPR021163">
    <property type="entry name" value="Ferredox_Rdtase_adrenod"/>
</dbReference>
<feature type="binding site" evidence="7">
    <location>
        <position position="363"/>
    </location>
    <ligand>
        <name>FAD</name>
        <dbReference type="ChEBI" id="CHEBI:57692"/>
    </ligand>
</feature>
<evidence type="ECO:0000256" key="5">
    <source>
        <dbReference type="ARBA" id="ARBA00022857"/>
    </source>
</evidence>
<dbReference type="PRINTS" id="PR00419">
    <property type="entry name" value="ADXRDTASE"/>
</dbReference>
<name>A0A511QXG7_9DEIN</name>
<feature type="binding site" evidence="8">
    <location>
        <begin position="202"/>
        <end position="203"/>
    </location>
    <ligand>
        <name>NADP(+)</name>
        <dbReference type="ChEBI" id="CHEBI:58349"/>
    </ligand>
</feature>